<dbReference type="InterPro" id="IPR041688">
    <property type="entry name" value="PRTase_2"/>
</dbReference>
<feature type="domain" description="TRSP" evidence="1">
    <location>
        <begin position="287"/>
        <end position="409"/>
    </location>
</feature>
<gene>
    <name evidence="3" type="ORF">GLW07_17990</name>
</gene>
<dbReference type="InterPro" id="IPR029057">
    <property type="entry name" value="PRTase-like"/>
</dbReference>
<evidence type="ECO:0008006" key="5">
    <source>
        <dbReference type="Google" id="ProtNLM"/>
    </source>
</evidence>
<dbReference type="PIRSF" id="PIRSF020967">
    <property type="entry name" value="UCP020967"/>
    <property type="match status" value="1"/>
</dbReference>
<dbReference type="CDD" id="cd06223">
    <property type="entry name" value="PRTases_typeI"/>
    <property type="match status" value="1"/>
</dbReference>
<sequence length="426" mass="48597">MSVNLEIEHNALNIPINEFFNMAARINKKRGFLFVSKILGKHLPVNPYKPLLASGLLASTYYERVTGHVVDDLSDIRKGFLSNQREEIEKAYELLQMNPLTLQEPPIVIGFAETATALGHAVFDCFQQGYYIHTTRENVGELAPEFNFKEEHSHAVDQCCYANGSILEKQHPILLVDDEITTGKTCLNIIRELHAKYPREHYAVLTLLDWRSEENMEQYQALEKELGITIRVESLLKGTIAFEGKPLERPINEFHANENPSKETVINRINLASEFQSLPESGYLSYSGRFGINESDKAKIEESCRSASKHLNKEKLHGKTLCLGTGEFMYIPMKIASYLDGDISYHSTTRSPIQPVKLEDYAITEGFTFQNPEDHAIQHYVYNIPKGEYDEAFVFFEKRVSDDNVMEIATLLKEREIKTVYIVTCS</sequence>
<evidence type="ECO:0000259" key="1">
    <source>
        <dbReference type="Pfam" id="PF12500"/>
    </source>
</evidence>
<dbReference type="Pfam" id="PF12500">
    <property type="entry name" value="TRSP"/>
    <property type="match status" value="1"/>
</dbReference>
<dbReference type="Pfam" id="PF15609">
    <property type="entry name" value="PRTase_2"/>
    <property type="match status" value="1"/>
</dbReference>
<dbReference type="AlphaFoldDB" id="A0A845F391"/>
<dbReference type="Proteomes" id="UP000447833">
    <property type="component" value="Unassembled WGS sequence"/>
</dbReference>
<dbReference type="EMBL" id="WMEY01000006">
    <property type="protein sequence ID" value="MYL65251.1"/>
    <property type="molecule type" value="Genomic_DNA"/>
</dbReference>
<reference evidence="3 4" key="1">
    <citation type="submission" date="2019-11" db="EMBL/GenBank/DDBJ databases">
        <title>Genome sequences of 17 halophilic strains isolated from different environments.</title>
        <authorList>
            <person name="Furrow R.E."/>
        </authorList>
    </citation>
    <scope>NUCLEOTIDE SEQUENCE [LARGE SCALE GENOMIC DNA]</scope>
    <source>
        <strain evidence="3 4">22506_14_FS</strain>
    </source>
</reference>
<comment type="caution">
    <text evidence="3">The sequence shown here is derived from an EMBL/GenBank/DDBJ whole genome shotgun (WGS) entry which is preliminary data.</text>
</comment>
<organism evidence="3 4">
    <name type="scientific">Guptibacillus hwajinpoensis</name>
    <dbReference type="NCBI Taxonomy" id="208199"/>
    <lineage>
        <taxon>Bacteria</taxon>
        <taxon>Bacillati</taxon>
        <taxon>Bacillota</taxon>
        <taxon>Bacilli</taxon>
        <taxon>Bacillales</taxon>
        <taxon>Guptibacillaceae</taxon>
        <taxon>Guptibacillus</taxon>
    </lineage>
</organism>
<evidence type="ECO:0000313" key="3">
    <source>
        <dbReference type="EMBL" id="MYL65251.1"/>
    </source>
</evidence>
<accession>A0A845F391</accession>
<dbReference type="InterPro" id="IPR022537">
    <property type="entry name" value="TRSP_dom"/>
</dbReference>
<name>A0A845F391_9BACL</name>
<protein>
    <recommendedName>
        <fullName evidence="5">Adenine/guanine phosphoribosyltransferase</fullName>
    </recommendedName>
</protein>
<evidence type="ECO:0000259" key="2">
    <source>
        <dbReference type="Pfam" id="PF15609"/>
    </source>
</evidence>
<proteinExistence type="predicted"/>
<dbReference type="Gene3D" id="3.40.50.2020">
    <property type="match status" value="1"/>
</dbReference>
<dbReference type="InterPro" id="IPR000836">
    <property type="entry name" value="PRTase_dom"/>
</dbReference>
<dbReference type="InterPro" id="IPR011214">
    <property type="entry name" value="UCP020967"/>
</dbReference>
<feature type="domain" description="Orotate phosphoribosyltransferase-like" evidence="2">
    <location>
        <begin position="20"/>
        <end position="239"/>
    </location>
</feature>
<dbReference type="SUPFAM" id="SSF53271">
    <property type="entry name" value="PRTase-like"/>
    <property type="match status" value="1"/>
</dbReference>
<evidence type="ECO:0000313" key="4">
    <source>
        <dbReference type="Proteomes" id="UP000447833"/>
    </source>
</evidence>